<dbReference type="RefSeq" id="WP_255057982.1">
    <property type="nucleotide sequence ID" value="NZ_JANDBD010000001.1"/>
</dbReference>
<evidence type="ECO:0000313" key="1">
    <source>
        <dbReference type="EMBL" id="MCP9271007.1"/>
    </source>
</evidence>
<dbReference type="EMBL" id="JANDBD010000001">
    <property type="protein sequence ID" value="MCP9271007.1"/>
    <property type="molecule type" value="Genomic_DNA"/>
</dbReference>
<dbReference type="InterPro" id="IPR021866">
    <property type="entry name" value="SpoIIAA-like"/>
</dbReference>
<name>A0ABT1LXR8_9MYCO</name>
<organism evidence="1 2">
    <name type="scientific">Mycolicibacterium arenosum</name>
    <dbReference type="NCBI Taxonomy" id="2952157"/>
    <lineage>
        <taxon>Bacteria</taxon>
        <taxon>Bacillati</taxon>
        <taxon>Actinomycetota</taxon>
        <taxon>Actinomycetes</taxon>
        <taxon>Mycobacteriales</taxon>
        <taxon>Mycobacteriaceae</taxon>
        <taxon>Mycolicibacterium</taxon>
    </lineage>
</organism>
<accession>A0ABT1LXR8</accession>
<dbReference type="InterPro" id="IPR036513">
    <property type="entry name" value="STAS_dom_sf"/>
</dbReference>
<dbReference type="Gene3D" id="3.40.50.10600">
    <property type="entry name" value="SpoIIaa-like domains"/>
    <property type="match status" value="1"/>
</dbReference>
<dbReference type="SUPFAM" id="SSF52091">
    <property type="entry name" value="SpoIIaa-like"/>
    <property type="match status" value="1"/>
</dbReference>
<keyword evidence="2" id="KW-1185">Reference proteome</keyword>
<protein>
    <submittedName>
        <fullName evidence="1">STAS/SEC14 domain-containing protein</fullName>
    </submittedName>
</protein>
<dbReference type="Proteomes" id="UP001651690">
    <property type="component" value="Unassembled WGS sequence"/>
</dbReference>
<sequence>MIDFELDEAHGIVRVWPSRPLSADDFGDLAMVVDAEIESGGDLAGIIIEATRFPGWDRFGAMVTHLRFVHDHHRHVKKIAIVTASHLGDVAEKLVSHFISAEVRHFPAGQAEQAADWILGRQ</sequence>
<dbReference type="InterPro" id="IPR038396">
    <property type="entry name" value="SpoIIAA-like_sf"/>
</dbReference>
<reference evidence="1 2" key="1">
    <citation type="submission" date="2022-06" db="EMBL/GenBank/DDBJ databases">
        <title>Mycolicibacterium sp. CAU 1645 isolated from seawater.</title>
        <authorList>
            <person name="Kim W."/>
        </authorList>
    </citation>
    <scope>NUCLEOTIDE SEQUENCE [LARGE SCALE GENOMIC DNA]</scope>
    <source>
        <strain evidence="1 2">CAU 1645</strain>
    </source>
</reference>
<gene>
    <name evidence="1" type="ORF">NM203_02270</name>
</gene>
<evidence type="ECO:0000313" key="2">
    <source>
        <dbReference type="Proteomes" id="UP001651690"/>
    </source>
</evidence>
<comment type="caution">
    <text evidence="1">The sequence shown here is derived from an EMBL/GenBank/DDBJ whole genome shotgun (WGS) entry which is preliminary data.</text>
</comment>
<proteinExistence type="predicted"/>
<dbReference type="Pfam" id="PF11964">
    <property type="entry name" value="SpoIIAA-like"/>
    <property type="match status" value="1"/>
</dbReference>